<evidence type="ECO:0000313" key="3">
    <source>
        <dbReference type="Proteomes" id="UP000756921"/>
    </source>
</evidence>
<dbReference type="EMBL" id="WJXW01000010">
    <property type="protein sequence ID" value="KAF9732357.1"/>
    <property type="molecule type" value="Genomic_DNA"/>
</dbReference>
<dbReference type="AlphaFoldDB" id="A0A9P6GB88"/>
<sequence>MNTNQPSSTDGPASSLPESGSIFGQMTLEEKANITRQANGSSLANGSPLADYIVQMIVQTIHRQGNTETTNHVQSANFEHRSISESPDFDEPNMDKDAASNRLEPKQLTESIAGTDKQQISFLDLPPELRQMVYGYAMNYHQIVQRAYPPKGFAPAQMQSTNNPGFHVNHGFNILRANSHIYWEAISWFRWRCTTVYVPMNVASPIDSAWALIQQKKQSELTPETCTGLTALAYMQNVHLSFYMEGLVKWEINHLGEVQLRALALRLQEVADMLDTVQPAGQHRRRVTVLFGVGADIENKQRDAFLNVFSAADSAAAQGKAHTHWRIAPRLYGAPSYHGLEVFGGSGNGFQFAKAYPNIEMNFKALPTHAPTNLCRHDPEIAFCLKGGLTYNRA</sequence>
<dbReference type="OrthoDB" id="3673440at2759"/>
<gene>
    <name evidence="2" type="ORF">PMIN01_09215</name>
</gene>
<comment type="caution">
    <text evidence="2">The sequence shown here is derived from an EMBL/GenBank/DDBJ whole genome shotgun (WGS) entry which is preliminary data.</text>
</comment>
<name>A0A9P6GB88_9PLEO</name>
<evidence type="ECO:0000256" key="1">
    <source>
        <dbReference type="SAM" id="MobiDB-lite"/>
    </source>
</evidence>
<protein>
    <submittedName>
        <fullName evidence="2">Uncharacterized protein</fullName>
    </submittedName>
</protein>
<accession>A0A9P6GB88</accession>
<organism evidence="2 3">
    <name type="scientific">Paraphaeosphaeria minitans</name>
    <dbReference type="NCBI Taxonomy" id="565426"/>
    <lineage>
        <taxon>Eukaryota</taxon>
        <taxon>Fungi</taxon>
        <taxon>Dikarya</taxon>
        <taxon>Ascomycota</taxon>
        <taxon>Pezizomycotina</taxon>
        <taxon>Dothideomycetes</taxon>
        <taxon>Pleosporomycetidae</taxon>
        <taxon>Pleosporales</taxon>
        <taxon>Massarineae</taxon>
        <taxon>Didymosphaeriaceae</taxon>
        <taxon>Paraphaeosphaeria</taxon>
    </lineage>
</organism>
<reference evidence="2" key="1">
    <citation type="journal article" date="2020" name="Mol. Plant Microbe Interact.">
        <title>Genome Sequence of the Biocontrol Agent Coniothyrium minitans strain Conio (IMI 134523).</title>
        <authorList>
            <person name="Patel D."/>
            <person name="Shittu T.A."/>
            <person name="Baroncelli R."/>
            <person name="Muthumeenakshi S."/>
            <person name="Osborne T.H."/>
            <person name="Janganan T.K."/>
            <person name="Sreenivasaprasad S."/>
        </authorList>
    </citation>
    <scope>NUCLEOTIDE SEQUENCE</scope>
    <source>
        <strain evidence="2">Conio</strain>
    </source>
</reference>
<evidence type="ECO:0000313" key="2">
    <source>
        <dbReference type="EMBL" id="KAF9732357.1"/>
    </source>
</evidence>
<dbReference type="Proteomes" id="UP000756921">
    <property type="component" value="Unassembled WGS sequence"/>
</dbReference>
<keyword evidence="3" id="KW-1185">Reference proteome</keyword>
<proteinExistence type="predicted"/>
<feature type="region of interest" description="Disordered" evidence="1">
    <location>
        <begin position="1"/>
        <end position="20"/>
    </location>
</feature>